<organism evidence="1 2">
    <name type="scientific">Corallococcus coralloides</name>
    <name type="common">Myxococcus coralloides</name>
    <dbReference type="NCBI Taxonomy" id="184914"/>
    <lineage>
        <taxon>Bacteria</taxon>
        <taxon>Pseudomonadati</taxon>
        <taxon>Myxococcota</taxon>
        <taxon>Myxococcia</taxon>
        <taxon>Myxococcales</taxon>
        <taxon>Cystobacterineae</taxon>
        <taxon>Myxococcaceae</taxon>
        <taxon>Corallococcus</taxon>
    </lineage>
</organism>
<sequence>MSVAILINFKSTDRAPHYIPVSTQGAYHALWLPAAEKLGLKWVPLFEDGPVVDVNDLPALMDEFRQLRDALADSPKNDSLLERIDWILEELSGLDLNEVSEIAIG</sequence>
<proteinExistence type="predicted"/>
<reference evidence="1 2" key="1">
    <citation type="submission" date="2018-12" db="EMBL/GenBank/DDBJ databases">
        <title>Complete Genome Sequence of the Corallopyronin A producing Myxobacterium Corallococcus coralloides B035.</title>
        <authorList>
            <person name="Bouhired S.M."/>
            <person name="Rupp O."/>
            <person name="Blom J."/>
            <person name="Schaeberle T.F."/>
            <person name="Kehraus S."/>
            <person name="Schiefer A."/>
            <person name="Pfarr K."/>
            <person name="Goesmann A."/>
            <person name="Hoerauf A."/>
            <person name="Koenig G.M."/>
        </authorList>
    </citation>
    <scope>NUCLEOTIDE SEQUENCE [LARGE SCALE GENOMIC DNA]</scope>
    <source>
        <strain evidence="1 2">B035</strain>
    </source>
</reference>
<dbReference type="EMBL" id="CP034669">
    <property type="protein sequence ID" value="QAT88028.1"/>
    <property type="molecule type" value="Genomic_DNA"/>
</dbReference>
<evidence type="ECO:0000313" key="1">
    <source>
        <dbReference type="EMBL" id="QAT88028.1"/>
    </source>
</evidence>
<protein>
    <submittedName>
        <fullName evidence="1">Uncharacterized protein</fullName>
    </submittedName>
</protein>
<gene>
    <name evidence="1" type="ORF">EJ065_6499</name>
</gene>
<name>A0A410S1Q4_CORCK</name>
<dbReference type="Proteomes" id="UP000288758">
    <property type="component" value="Chromosome"/>
</dbReference>
<accession>A0A410S1Q4</accession>
<dbReference type="AlphaFoldDB" id="A0A410S1Q4"/>
<evidence type="ECO:0000313" key="2">
    <source>
        <dbReference type="Proteomes" id="UP000288758"/>
    </source>
</evidence>
<dbReference type="RefSeq" id="WP_128799273.1">
    <property type="nucleotide sequence ID" value="NZ_CP034669.1"/>
</dbReference>